<gene>
    <name evidence="9" type="ORF">ZIOFF_053827</name>
</gene>
<dbReference type="EMBL" id="JACMSC010000015">
    <property type="protein sequence ID" value="KAG6485293.1"/>
    <property type="molecule type" value="Genomic_DNA"/>
</dbReference>
<comment type="caution">
    <text evidence="9">The sequence shown here is derived from an EMBL/GenBank/DDBJ whole genome shotgun (WGS) entry which is preliminary data.</text>
</comment>
<evidence type="ECO:0000256" key="6">
    <source>
        <dbReference type="SAM" id="MobiDB-lite"/>
    </source>
</evidence>
<evidence type="ECO:0000256" key="1">
    <source>
        <dbReference type="ARBA" id="ARBA00004123"/>
    </source>
</evidence>
<evidence type="ECO:0000256" key="4">
    <source>
        <dbReference type="PROSITE-ProRule" id="PRU00169"/>
    </source>
</evidence>
<comment type="subcellular location">
    <subcellularLocation>
        <location evidence="1 5">Nucleus</location>
    </subcellularLocation>
</comment>
<name>A0A8J5FIB2_ZINOF</name>
<evidence type="ECO:0000313" key="10">
    <source>
        <dbReference type="Proteomes" id="UP000734854"/>
    </source>
</evidence>
<comment type="caution">
    <text evidence="4">Lacks conserved residue(s) required for the propagation of feature annotation.</text>
</comment>
<keyword evidence="2" id="KW-0902">Two-component regulatory system</keyword>
<dbReference type="SMART" id="SM00448">
    <property type="entry name" value="REC"/>
    <property type="match status" value="1"/>
</dbReference>
<dbReference type="PROSITE" id="PS50110">
    <property type="entry name" value="RESPONSE_REGULATORY"/>
    <property type="match status" value="1"/>
</dbReference>
<reference evidence="9 10" key="1">
    <citation type="submission" date="2020-08" db="EMBL/GenBank/DDBJ databases">
        <title>Plant Genome Project.</title>
        <authorList>
            <person name="Zhang R.-G."/>
        </authorList>
    </citation>
    <scope>NUCLEOTIDE SEQUENCE [LARGE SCALE GENOMIC DNA]</scope>
    <source>
        <tissue evidence="9">Rhizome</tissue>
    </source>
</reference>
<evidence type="ECO:0008006" key="11">
    <source>
        <dbReference type="Google" id="ProtNLM"/>
    </source>
</evidence>
<dbReference type="Proteomes" id="UP000734854">
    <property type="component" value="Unassembled WGS sequence"/>
</dbReference>
<dbReference type="GO" id="GO:0000160">
    <property type="term" value="P:phosphorelay signal transduction system"/>
    <property type="evidence" value="ECO:0007669"/>
    <property type="project" value="UniProtKB-KW"/>
</dbReference>
<accession>A0A8J5FIB2</accession>
<dbReference type="InterPro" id="IPR010402">
    <property type="entry name" value="CCT_domain"/>
</dbReference>
<feature type="domain" description="Response regulatory" evidence="7">
    <location>
        <begin position="38"/>
        <end position="156"/>
    </location>
</feature>
<dbReference type="GO" id="GO:0005634">
    <property type="term" value="C:nucleus"/>
    <property type="evidence" value="ECO:0007669"/>
    <property type="project" value="UniProtKB-SubCell"/>
</dbReference>
<dbReference type="AlphaFoldDB" id="A0A8J5FIB2"/>
<dbReference type="Pfam" id="PF06203">
    <property type="entry name" value="CCT"/>
    <property type="match status" value="1"/>
</dbReference>
<sequence length="539" mass="60530">MGRERGEEEEEGRRRGLEEGVGVADAGRHHVLDRSKVRILLCDNDPKSSQDVLQLLCKCSYQVISVKSARRVIDVLNVQGSEIDIILAEVDLPMVKGFKMMKYIARNKELRHIPIIMMSAQDEISVVVKCLRLGAADYLVKPLRMNELLNLWTHMWRRRRMLNMREKDVFSHDFEMLLSDPSDANTNSTILISDDTDDQYMVMNPESKVLNNPECESNLSPIEATCKNSLDDVQSTLVDSDRAGRLLSLPKKTQLKVGESSAFLSYVKSNAPNRTPNVGVDMNSAPSLPWISEEHSIEVGGTHGNSKLVPEGYTVGNGVETSRRICNIDFQTPLLNQSSSTEEPQLRNEGSDTSCIPTLYPFPFCYRGMVNQTMIPSPGQMFQGGFNDVQAHTAPPLLPQYNQYNVVPYMPLIQSFPCLPMGTNSQSSHSATQWSSMPSSSAPEVKSSRTERRAAALVKFRQKRKDRCFDKKIRYEKRKSLAERRPRVRGQFAKQVNNADLNQNMFSGGDVDSEDDDEDGEPTSRDLDLVSSPEQNASD</sequence>
<feature type="compositionally biased region" description="Low complexity" evidence="6">
    <location>
        <begin position="425"/>
        <end position="436"/>
    </location>
</feature>
<evidence type="ECO:0000313" key="9">
    <source>
        <dbReference type="EMBL" id="KAG6485293.1"/>
    </source>
</evidence>
<dbReference type="Pfam" id="PF00072">
    <property type="entry name" value="Response_reg"/>
    <property type="match status" value="1"/>
</dbReference>
<dbReference type="PANTHER" id="PTHR43874">
    <property type="entry name" value="TWO-COMPONENT RESPONSE REGULATOR"/>
    <property type="match status" value="1"/>
</dbReference>
<evidence type="ECO:0000259" key="8">
    <source>
        <dbReference type="PROSITE" id="PS51017"/>
    </source>
</evidence>
<protein>
    <recommendedName>
        <fullName evidence="11">Two-component response regulator-like APRR1</fullName>
    </recommendedName>
</protein>
<feature type="compositionally biased region" description="Acidic residues" evidence="6">
    <location>
        <begin position="511"/>
        <end position="521"/>
    </location>
</feature>
<keyword evidence="3 5" id="KW-0539">Nucleus</keyword>
<feature type="compositionally biased region" description="Polar residues" evidence="6">
    <location>
        <begin position="494"/>
        <end position="506"/>
    </location>
</feature>
<dbReference type="PROSITE" id="PS51017">
    <property type="entry name" value="CCT"/>
    <property type="match status" value="1"/>
</dbReference>
<dbReference type="GO" id="GO:0009736">
    <property type="term" value="P:cytokinin-activated signaling pathway"/>
    <property type="evidence" value="ECO:0007669"/>
    <property type="project" value="InterPro"/>
</dbReference>
<feature type="region of interest" description="Disordered" evidence="6">
    <location>
        <begin position="480"/>
        <end position="539"/>
    </location>
</feature>
<dbReference type="PANTHER" id="PTHR43874:SF1">
    <property type="entry name" value="TWO-COMPONENT RESPONSE REGULATOR-LIKE APRR1"/>
    <property type="match status" value="1"/>
</dbReference>
<proteinExistence type="predicted"/>
<dbReference type="InterPro" id="IPR045279">
    <property type="entry name" value="ARR-like"/>
</dbReference>
<evidence type="ECO:0000256" key="5">
    <source>
        <dbReference type="PROSITE-ProRule" id="PRU00357"/>
    </source>
</evidence>
<dbReference type="InterPro" id="IPR001789">
    <property type="entry name" value="Sig_transdc_resp-reg_receiver"/>
</dbReference>
<evidence type="ECO:0000256" key="2">
    <source>
        <dbReference type="ARBA" id="ARBA00023012"/>
    </source>
</evidence>
<evidence type="ECO:0000256" key="3">
    <source>
        <dbReference type="ARBA" id="ARBA00023242"/>
    </source>
</evidence>
<evidence type="ECO:0000259" key="7">
    <source>
        <dbReference type="PROSITE" id="PS50110"/>
    </source>
</evidence>
<keyword evidence="10" id="KW-1185">Reference proteome</keyword>
<feature type="region of interest" description="Disordered" evidence="6">
    <location>
        <begin position="424"/>
        <end position="453"/>
    </location>
</feature>
<organism evidence="9 10">
    <name type="scientific">Zingiber officinale</name>
    <name type="common">Ginger</name>
    <name type="synonym">Amomum zingiber</name>
    <dbReference type="NCBI Taxonomy" id="94328"/>
    <lineage>
        <taxon>Eukaryota</taxon>
        <taxon>Viridiplantae</taxon>
        <taxon>Streptophyta</taxon>
        <taxon>Embryophyta</taxon>
        <taxon>Tracheophyta</taxon>
        <taxon>Spermatophyta</taxon>
        <taxon>Magnoliopsida</taxon>
        <taxon>Liliopsida</taxon>
        <taxon>Zingiberales</taxon>
        <taxon>Zingiberaceae</taxon>
        <taxon>Zingiber</taxon>
    </lineage>
</organism>
<feature type="domain" description="CCT" evidence="8">
    <location>
        <begin position="453"/>
        <end position="495"/>
    </location>
</feature>